<gene>
    <name evidence="7" type="ORF">ETP43_11220</name>
</gene>
<keyword evidence="8" id="KW-1185">Reference proteome</keyword>
<dbReference type="GO" id="GO:0008870">
    <property type="term" value="F:galactoside O-acetyltransferase activity"/>
    <property type="evidence" value="ECO:0007669"/>
    <property type="project" value="TreeGrafter"/>
</dbReference>
<evidence type="ECO:0000256" key="2">
    <source>
        <dbReference type="ARBA" id="ARBA00022679"/>
    </source>
</evidence>
<dbReference type="InterPro" id="IPR011004">
    <property type="entry name" value="Trimer_LpxA-like_sf"/>
</dbReference>
<reference evidence="7 8" key="1">
    <citation type="submission" date="2019-01" db="EMBL/GenBank/DDBJ databases">
        <title>Blautia sp. nov. KGMB01111 isolated human feces.</title>
        <authorList>
            <person name="Park J.-E."/>
            <person name="Kim J.-S."/>
            <person name="Park S.-H."/>
        </authorList>
    </citation>
    <scope>NUCLEOTIDE SEQUENCE [LARGE SCALE GENOMIC DNA]</scope>
    <source>
        <strain evidence="7 8">KGMB01111</strain>
    </source>
</reference>
<dbReference type="PANTHER" id="PTHR43017">
    <property type="entry name" value="GALACTOSIDE O-ACETYLTRANSFERASE"/>
    <property type="match status" value="1"/>
</dbReference>
<dbReference type="EC" id="2.3.1.-" evidence="5"/>
<dbReference type="PANTHER" id="PTHR43017:SF1">
    <property type="entry name" value="ACETYLTRANSFERASE YJL218W-RELATED"/>
    <property type="match status" value="1"/>
</dbReference>
<dbReference type="AlphaFoldDB" id="A0A4Q1RIZ6"/>
<dbReference type="EMBL" id="SDKC01000001">
    <property type="protein sequence ID" value="RXS75724.1"/>
    <property type="molecule type" value="Genomic_DNA"/>
</dbReference>
<evidence type="ECO:0000256" key="5">
    <source>
        <dbReference type="RuleBase" id="RU367021"/>
    </source>
</evidence>
<dbReference type="PROSITE" id="PS00101">
    <property type="entry name" value="HEXAPEP_TRANSFERASES"/>
    <property type="match status" value="1"/>
</dbReference>
<dbReference type="RefSeq" id="WP_129258130.1">
    <property type="nucleotide sequence ID" value="NZ_DAWBJR010000020.1"/>
</dbReference>
<dbReference type="Pfam" id="PF00132">
    <property type="entry name" value="Hexapep"/>
    <property type="match status" value="1"/>
</dbReference>
<dbReference type="OrthoDB" id="9801697at2"/>
<comment type="similarity">
    <text evidence="1 5">Belongs to the transferase hexapeptide repeat family.</text>
</comment>
<evidence type="ECO:0000259" key="6">
    <source>
        <dbReference type="SMART" id="SM01266"/>
    </source>
</evidence>
<evidence type="ECO:0000256" key="3">
    <source>
        <dbReference type="ARBA" id="ARBA00022737"/>
    </source>
</evidence>
<evidence type="ECO:0000313" key="8">
    <source>
        <dbReference type="Proteomes" id="UP000290106"/>
    </source>
</evidence>
<dbReference type="CDD" id="cd03357">
    <property type="entry name" value="LbH_MAT_GAT"/>
    <property type="match status" value="1"/>
</dbReference>
<dbReference type="InterPro" id="IPR001451">
    <property type="entry name" value="Hexapep"/>
</dbReference>
<dbReference type="Gene3D" id="2.160.10.10">
    <property type="entry name" value="Hexapeptide repeat proteins"/>
    <property type="match status" value="1"/>
</dbReference>
<dbReference type="Proteomes" id="UP000290106">
    <property type="component" value="Unassembled WGS sequence"/>
</dbReference>
<dbReference type="FunFam" id="2.160.10.10:FF:000025">
    <property type="entry name" value="Hexapeptide-repeat containing-acetyltransferase"/>
    <property type="match status" value="1"/>
</dbReference>
<keyword evidence="3" id="KW-0677">Repeat</keyword>
<proteinExistence type="inferred from homology"/>
<organism evidence="7 8">
    <name type="scientific">Blautia faecicola</name>
    <dbReference type="NCBI Taxonomy" id="2509240"/>
    <lineage>
        <taxon>Bacteria</taxon>
        <taxon>Bacillati</taxon>
        <taxon>Bacillota</taxon>
        <taxon>Clostridia</taxon>
        <taxon>Lachnospirales</taxon>
        <taxon>Lachnospiraceae</taxon>
        <taxon>Blautia</taxon>
    </lineage>
</organism>
<dbReference type="SMART" id="SM01266">
    <property type="entry name" value="Mac"/>
    <property type="match status" value="1"/>
</dbReference>
<dbReference type="InterPro" id="IPR018357">
    <property type="entry name" value="Hexapep_transf_CS"/>
</dbReference>
<dbReference type="Pfam" id="PF12464">
    <property type="entry name" value="Mac"/>
    <property type="match status" value="1"/>
</dbReference>
<evidence type="ECO:0000313" key="7">
    <source>
        <dbReference type="EMBL" id="RXS75724.1"/>
    </source>
</evidence>
<sequence>MHLEERIKNGMTFYEHGHTDPIDIEQEKELEAQRRHCKEVMFDYNNTRPSEDVKKKEILKGILGHCTNRVFIESPVHMSYGNHVHLGDQFYANFNLVIIDDMDVYIGNQVMIGPNVTICTTGHPVYPLYREMGAHYSLPIHIGNKVWIGANSVVLPGVTIGENSVIGAGSIVTRDIPANVVAVGNPCRVIREITERDREYYFRDMKVDFPYTLREEG</sequence>
<protein>
    <recommendedName>
        <fullName evidence="5">Acetyltransferase</fullName>
        <ecNumber evidence="5">2.3.1.-</ecNumber>
    </recommendedName>
</protein>
<accession>A0A4Q1RIZ6</accession>
<feature type="domain" description="Maltose/galactoside acetyltransferase" evidence="6">
    <location>
        <begin position="4"/>
        <end position="68"/>
    </location>
</feature>
<comment type="caution">
    <text evidence="7">The sequence shown here is derived from an EMBL/GenBank/DDBJ whole genome shotgun (WGS) entry which is preliminary data.</text>
</comment>
<dbReference type="InterPro" id="IPR039369">
    <property type="entry name" value="LacA-like"/>
</dbReference>
<keyword evidence="2 5" id="KW-0808">Transferase</keyword>
<dbReference type="InterPro" id="IPR024688">
    <property type="entry name" value="Mac_dom"/>
</dbReference>
<evidence type="ECO:0000256" key="4">
    <source>
        <dbReference type="ARBA" id="ARBA00023315"/>
    </source>
</evidence>
<name>A0A4Q1RIZ6_9FIRM</name>
<dbReference type="SUPFAM" id="SSF51161">
    <property type="entry name" value="Trimeric LpxA-like enzymes"/>
    <property type="match status" value="1"/>
</dbReference>
<evidence type="ECO:0000256" key="1">
    <source>
        <dbReference type="ARBA" id="ARBA00007274"/>
    </source>
</evidence>
<keyword evidence="4 5" id="KW-0012">Acyltransferase</keyword>